<evidence type="ECO:0000313" key="1">
    <source>
        <dbReference type="EMBL" id="MPC75102.1"/>
    </source>
</evidence>
<keyword evidence="2" id="KW-1185">Reference proteome</keyword>
<protein>
    <submittedName>
        <fullName evidence="1">Uncharacterized protein</fullName>
    </submittedName>
</protein>
<dbReference type="EMBL" id="VSRR010040376">
    <property type="protein sequence ID" value="MPC75102.1"/>
    <property type="molecule type" value="Genomic_DNA"/>
</dbReference>
<evidence type="ECO:0000313" key="2">
    <source>
        <dbReference type="Proteomes" id="UP000324222"/>
    </source>
</evidence>
<gene>
    <name evidence="1" type="ORF">E2C01_069487</name>
</gene>
<comment type="caution">
    <text evidence="1">The sequence shown here is derived from an EMBL/GenBank/DDBJ whole genome shotgun (WGS) entry which is preliminary data.</text>
</comment>
<organism evidence="1 2">
    <name type="scientific">Portunus trituberculatus</name>
    <name type="common">Swimming crab</name>
    <name type="synonym">Neptunus trituberculatus</name>
    <dbReference type="NCBI Taxonomy" id="210409"/>
    <lineage>
        <taxon>Eukaryota</taxon>
        <taxon>Metazoa</taxon>
        <taxon>Ecdysozoa</taxon>
        <taxon>Arthropoda</taxon>
        <taxon>Crustacea</taxon>
        <taxon>Multicrustacea</taxon>
        <taxon>Malacostraca</taxon>
        <taxon>Eumalacostraca</taxon>
        <taxon>Eucarida</taxon>
        <taxon>Decapoda</taxon>
        <taxon>Pleocyemata</taxon>
        <taxon>Brachyura</taxon>
        <taxon>Eubrachyura</taxon>
        <taxon>Portunoidea</taxon>
        <taxon>Portunidae</taxon>
        <taxon>Portuninae</taxon>
        <taxon>Portunus</taxon>
    </lineage>
</organism>
<accession>A0A5B7HUN4</accession>
<dbReference type="Proteomes" id="UP000324222">
    <property type="component" value="Unassembled WGS sequence"/>
</dbReference>
<dbReference type="AlphaFoldDB" id="A0A5B7HUN4"/>
<proteinExistence type="predicted"/>
<name>A0A5B7HUN4_PORTR</name>
<reference evidence="1 2" key="1">
    <citation type="submission" date="2019-05" db="EMBL/GenBank/DDBJ databases">
        <title>Another draft genome of Portunus trituberculatus and its Hox gene families provides insights of decapod evolution.</title>
        <authorList>
            <person name="Jeong J.-H."/>
            <person name="Song I."/>
            <person name="Kim S."/>
            <person name="Choi T."/>
            <person name="Kim D."/>
            <person name="Ryu S."/>
            <person name="Kim W."/>
        </authorList>
    </citation>
    <scope>NUCLEOTIDE SEQUENCE [LARGE SCALE GENOMIC DNA]</scope>
    <source>
        <tissue evidence="1">Muscle</tissue>
    </source>
</reference>
<sequence>MPGHIAGRFGGKLSEGRRAVADAVIVLNRGASGARVIHKRLDLDLDSTGVPGFLLRQALVSTALGVFKSLSACVIRCCFQTWKKLPG</sequence>